<evidence type="ECO:0000256" key="1">
    <source>
        <dbReference type="SAM" id="MobiDB-lite"/>
    </source>
</evidence>
<name>A0ABP9YDJ7_9FUNG</name>
<dbReference type="Proteomes" id="UP001476247">
    <property type="component" value="Unassembled WGS sequence"/>
</dbReference>
<feature type="region of interest" description="Disordered" evidence="1">
    <location>
        <begin position="42"/>
        <end position="73"/>
    </location>
</feature>
<reference evidence="2 3" key="1">
    <citation type="submission" date="2024-04" db="EMBL/GenBank/DDBJ databases">
        <title>genome sequences of Mucor flavus KT1a and Helicostylum pulchrum KT1b strains isolation_sourced from the surface of a dry-aged beef.</title>
        <authorList>
            <person name="Toyotome T."/>
            <person name="Hosono M."/>
            <person name="Torimaru M."/>
            <person name="Fukuda K."/>
            <person name="Mikami N."/>
        </authorList>
    </citation>
    <scope>NUCLEOTIDE SEQUENCE [LARGE SCALE GENOMIC DNA]</scope>
    <source>
        <strain evidence="2 3">KT1b</strain>
    </source>
</reference>
<evidence type="ECO:0000313" key="2">
    <source>
        <dbReference type="EMBL" id="GAA5805033.1"/>
    </source>
</evidence>
<proteinExistence type="predicted"/>
<keyword evidence="3" id="KW-1185">Reference proteome</keyword>
<evidence type="ECO:0000313" key="3">
    <source>
        <dbReference type="Proteomes" id="UP001476247"/>
    </source>
</evidence>
<gene>
    <name evidence="2" type="ORF">HPULCUR_010546</name>
</gene>
<organism evidence="2 3">
    <name type="scientific">Helicostylum pulchrum</name>
    <dbReference type="NCBI Taxonomy" id="562976"/>
    <lineage>
        <taxon>Eukaryota</taxon>
        <taxon>Fungi</taxon>
        <taxon>Fungi incertae sedis</taxon>
        <taxon>Mucoromycota</taxon>
        <taxon>Mucoromycotina</taxon>
        <taxon>Mucoromycetes</taxon>
        <taxon>Mucorales</taxon>
        <taxon>Mucorineae</taxon>
        <taxon>Mucoraceae</taxon>
        <taxon>Helicostylum</taxon>
    </lineage>
</organism>
<feature type="compositionally biased region" description="Acidic residues" evidence="1">
    <location>
        <begin position="45"/>
        <end position="73"/>
    </location>
</feature>
<protein>
    <submittedName>
        <fullName evidence="2">Uncharacterized protein</fullName>
    </submittedName>
</protein>
<accession>A0ABP9YDJ7</accession>
<sequence length="73" mass="8654">MKSQVYQTCQLPHDGHMARIVNEERRLKKFSPSKWTTDVIWNPDVAEEEDVEEVKEENEDDEDDGEDDEEDDE</sequence>
<comment type="caution">
    <text evidence="2">The sequence shown here is derived from an EMBL/GenBank/DDBJ whole genome shotgun (WGS) entry which is preliminary data.</text>
</comment>
<dbReference type="EMBL" id="BAABUJ010000041">
    <property type="protein sequence ID" value="GAA5805033.1"/>
    <property type="molecule type" value="Genomic_DNA"/>
</dbReference>